<evidence type="ECO:0000313" key="2">
    <source>
        <dbReference type="Proteomes" id="UP001412067"/>
    </source>
</evidence>
<organism evidence="1 2">
    <name type="scientific">Platanthera guangdongensis</name>
    <dbReference type="NCBI Taxonomy" id="2320717"/>
    <lineage>
        <taxon>Eukaryota</taxon>
        <taxon>Viridiplantae</taxon>
        <taxon>Streptophyta</taxon>
        <taxon>Embryophyta</taxon>
        <taxon>Tracheophyta</taxon>
        <taxon>Spermatophyta</taxon>
        <taxon>Magnoliopsida</taxon>
        <taxon>Liliopsida</taxon>
        <taxon>Asparagales</taxon>
        <taxon>Orchidaceae</taxon>
        <taxon>Orchidoideae</taxon>
        <taxon>Orchideae</taxon>
        <taxon>Orchidinae</taxon>
        <taxon>Platanthera</taxon>
    </lineage>
</organism>
<sequence>MGSNLRQSGDKKLLQHYLCSFKEDIHKDEGSRVRDDACKVLYNIAKGRRNGGIQMSFTVAASWSKAGRDLFSRHRPEVDHLLGMLPLERSLIMDYYMPFFHGKVREIIDYRFLPRPTAITAQHSNFEGS</sequence>
<evidence type="ECO:0000313" key="1">
    <source>
        <dbReference type="EMBL" id="KAK8964046.1"/>
    </source>
</evidence>
<protein>
    <submittedName>
        <fullName evidence="1">Uncharacterized protein</fullName>
    </submittedName>
</protein>
<comment type="caution">
    <text evidence="1">The sequence shown here is derived from an EMBL/GenBank/DDBJ whole genome shotgun (WGS) entry which is preliminary data.</text>
</comment>
<gene>
    <name evidence="1" type="ORF">KSP40_PGU003465</name>
</gene>
<dbReference type="EMBL" id="JBBWWR010000007">
    <property type="protein sequence ID" value="KAK8964046.1"/>
    <property type="molecule type" value="Genomic_DNA"/>
</dbReference>
<keyword evidence="2" id="KW-1185">Reference proteome</keyword>
<reference evidence="1 2" key="1">
    <citation type="journal article" date="2022" name="Nat. Plants">
        <title>Genomes of leafy and leafless Platanthera orchids illuminate the evolution of mycoheterotrophy.</title>
        <authorList>
            <person name="Li M.H."/>
            <person name="Liu K.W."/>
            <person name="Li Z."/>
            <person name="Lu H.C."/>
            <person name="Ye Q.L."/>
            <person name="Zhang D."/>
            <person name="Wang J.Y."/>
            <person name="Li Y.F."/>
            <person name="Zhong Z.M."/>
            <person name="Liu X."/>
            <person name="Yu X."/>
            <person name="Liu D.K."/>
            <person name="Tu X.D."/>
            <person name="Liu B."/>
            <person name="Hao Y."/>
            <person name="Liao X.Y."/>
            <person name="Jiang Y.T."/>
            <person name="Sun W.H."/>
            <person name="Chen J."/>
            <person name="Chen Y.Q."/>
            <person name="Ai Y."/>
            <person name="Zhai J.W."/>
            <person name="Wu S.S."/>
            <person name="Zhou Z."/>
            <person name="Hsiao Y.Y."/>
            <person name="Wu W.L."/>
            <person name="Chen Y.Y."/>
            <person name="Lin Y.F."/>
            <person name="Hsu J.L."/>
            <person name="Li C.Y."/>
            <person name="Wang Z.W."/>
            <person name="Zhao X."/>
            <person name="Zhong W.Y."/>
            <person name="Ma X.K."/>
            <person name="Ma L."/>
            <person name="Huang J."/>
            <person name="Chen G.Z."/>
            <person name="Huang M.Z."/>
            <person name="Huang L."/>
            <person name="Peng D.H."/>
            <person name="Luo Y.B."/>
            <person name="Zou S.Q."/>
            <person name="Chen S.P."/>
            <person name="Lan S."/>
            <person name="Tsai W.C."/>
            <person name="Van de Peer Y."/>
            <person name="Liu Z.J."/>
        </authorList>
    </citation>
    <scope>NUCLEOTIDE SEQUENCE [LARGE SCALE GENOMIC DNA]</scope>
    <source>
        <strain evidence="1">Lor288</strain>
    </source>
</reference>
<accession>A0ABR2MJ82</accession>
<name>A0ABR2MJ82_9ASPA</name>
<dbReference type="Proteomes" id="UP001412067">
    <property type="component" value="Unassembled WGS sequence"/>
</dbReference>
<proteinExistence type="predicted"/>